<keyword evidence="2" id="KW-1185">Reference proteome</keyword>
<dbReference type="EMBL" id="JAYMYS010000004">
    <property type="protein sequence ID" value="KAK7397419.1"/>
    <property type="molecule type" value="Genomic_DNA"/>
</dbReference>
<comment type="caution">
    <text evidence="1">The sequence shown here is derived from an EMBL/GenBank/DDBJ whole genome shotgun (WGS) entry which is preliminary data.</text>
</comment>
<protein>
    <submittedName>
        <fullName evidence="1">Uncharacterized protein</fullName>
    </submittedName>
</protein>
<dbReference type="AlphaFoldDB" id="A0AAN9SIQ9"/>
<evidence type="ECO:0000313" key="1">
    <source>
        <dbReference type="EMBL" id="KAK7397419.1"/>
    </source>
</evidence>
<organism evidence="1 2">
    <name type="scientific">Psophocarpus tetragonolobus</name>
    <name type="common">Winged bean</name>
    <name type="synonym">Dolichos tetragonolobus</name>
    <dbReference type="NCBI Taxonomy" id="3891"/>
    <lineage>
        <taxon>Eukaryota</taxon>
        <taxon>Viridiplantae</taxon>
        <taxon>Streptophyta</taxon>
        <taxon>Embryophyta</taxon>
        <taxon>Tracheophyta</taxon>
        <taxon>Spermatophyta</taxon>
        <taxon>Magnoliopsida</taxon>
        <taxon>eudicotyledons</taxon>
        <taxon>Gunneridae</taxon>
        <taxon>Pentapetalae</taxon>
        <taxon>rosids</taxon>
        <taxon>fabids</taxon>
        <taxon>Fabales</taxon>
        <taxon>Fabaceae</taxon>
        <taxon>Papilionoideae</taxon>
        <taxon>50 kb inversion clade</taxon>
        <taxon>NPAAA clade</taxon>
        <taxon>indigoferoid/millettioid clade</taxon>
        <taxon>Phaseoleae</taxon>
        <taxon>Psophocarpus</taxon>
    </lineage>
</organism>
<accession>A0AAN9SIQ9</accession>
<reference evidence="1 2" key="1">
    <citation type="submission" date="2024-01" db="EMBL/GenBank/DDBJ databases">
        <title>The genomes of 5 underutilized Papilionoideae crops provide insights into root nodulation and disease resistanc.</title>
        <authorList>
            <person name="Jiang F."/>
        </authorList>
    </citation>
    <scope>NUCLEOTIDE SEQUENCE [LARGE SCALE GENOMIC DNA]</scope>
    <source>
        <strain evidence="1">DUOXIRENSHENG_FW03</strain>
        <tissue evidence="1">Leaves</tissue>
    </source>
</reference>
<gene>
    <name evidence="1" type="ORF">VNO78_18590</name>
</gene>
<proteinExistence type="predicted"/>
<name>A0AAN9SIQ9_PSOTE</name>
<evidence type="ECO:0000313" key="2">
    <source>
        <dbReference type="Proteomes" id="UP001386955"/>
    </source>
</evidence>
<sequence>MVTLTGGAGGTAQASKGVVAQATKRTPSLVVLVGSVPCHVFSKLGVFWVFGQGLSCKSGQAEKGGFLRWEEDADLHRLGGQNWSKPVASGDASSWLRWSDVGLHHDRSSSCKTSCNDVDNSSDLPGDCWVFLDLGLSERGFLACSHWSQSCSWSGHSHGNLRYC</sequence>
<dbReference type="Proteomes" id="UP001386955">
    <property type="component" value="Unassembled WGS sequence"/>
</dbReference>